<dbReference type="EMBL" id="RCMV01000175">
    <property type="protein sequence ID" value="KAG3222593.1"/>
    <property type="molecule type" value="Genomic_DNA"/>
</dbReference>
<accession>A0A329RRP3</accession>
<keyword evidence="3" id="KW-0804">Transcription</keyword>
<feature type="domain" description="RWP-RK" evidence="6">
    <location>
        <begin position="14"/>
        <end position="96"/>
    </location>
</feature>
<reference evidence="12" key="3">
    <citation type="submission" date="2021-01" db="EMBL/GenBank/DDBJ databases">
        <title>Phytophthora aleatoria, a newly-described species from Pinus radiata is distinct from Phytophthora cactorum isolates based on comparative genomics.</title>
        <authorList>
            <person name="Mcdougal R."/>
            <person name="Panda P."/>
            <person name="Williams N."/>
            <person name="Studholme D.J."/>
        </authorList>
    </citation>
    <scope>NUCLEOTIDE SEQUENCE</scope>
    <source>
        <strain evidence="12">NZFS 3830</strain>
    </source>
</reference>
<keyword evidence="2" id="KW-0238">DNA-binding</keyword>
<dbReference type="Proteomes" id="UP000735874">
    <property type="component" value="Unassembled WGS sequence"/>
</dbReference>
<evidence type="ECO:0000313" key="11">
    <source>
        <dbReference type="EMBL" id="KAG3222593.1"/>
    </source>
</evidence>
<evidence type="ECO:0000313" key="12">
    <source>
        <dbReference type="EMBL" id="KAG6953141.1"/>
    </source>
</evidence>
<evidence type="ECO:0000313" key="14">
    <source>
        <dbReference type="Proteomes" id="UP000251314"/>
    </source>
</evidence>
<protein>
    <recommendedName>
        <fullName evidence="6">RWP-RK domain-containing protein</fullName>
    </recommendedName>
</protein>
<evidence type="ECO:0000256" key="5">
    <source>
        <dbReference type="SAM" id="MobiDB-lite"/>
    </source>
</evidence>
<dbReference type="OrthoDB" id="6270329at2759"/>
<dbReference type="InterPro" id="IPR003035">
    <property type="entry name" value="RWP-RK_dom"/>
</dbReference>
<dbReference type="Proteomes" id="UP000251314">
    <property type="component" value="Unassembled WGS sequence"/>
</dbReference>
<evidence type="ECO:0000256" key="3">
    <source>
        <dbReference type="ARBA" id="ARBA00023163"/>
    </source>
</evidence>
<dbReference type="AlphaFoldDB" id="A0A329RRP3"/>
<name>A0A329RRP3_9STRA</name>
<dbReference type="EMBL" id="RCMI01000535">
    <property type="protein sequence ID" value="KAG2906605.1"/>
    <property type="molecule type" value="Genomic_DNA"/>
</dbReference>
<dbReference type="EMBL" id="JAENGZ010000852">
    <property type="protein sequence ID" value="KAG6953141.1"/>
    <property type="molecule type" value="Genomic_DNA"/>
</dbReference>
<evidence type="ECO:0000256" key="2">
    <source>
        <dbReference type="ARBA" id="ARBA00023125"/>
    </source>
</evidence>
<dbReference type="EMBL" id="RCMK01000534">
    <property type="protein sequence ID" value="KAG2923487.1"/>
    <property type="molecule type" value="Genomic_DNA"/>
</dbReference>
<sequence>MPTKTTPKMSRKCSAPKPKKERKSRRIYDFDYDFLSPYFHMPQKQAAIELGVSAITIKRNCKHYGFKWPYRANKYKRRNKPVLSDKGRAFHELPLLCMEEQVTDEEEQQSSECDTDTESVEDDELVKMNFCETLFMLKASAAPEMSSVRMVQVYGSLLQ</sequence>
<dbReference type="Proteomes" id="UP000736787">
    <property type="component" value="Unassembled WGS sequence"/>
</dbReference>
<comment type="caution">
    <text evidence="13">The sequence shown here is derived from an EMBL/GenBank/DDBJ whole genome shotgun (WGS) entry which is preliminary data.</text>
</comment>
<reference evidence="13 14" key="1">
    <citation type="submission" date="2018-01" db="EMBL/GenBank/DDBJ databases">
        <title>Draft genome of the strawberry crown rot pathogen Phytophthora cactorum.</title>
        <authorList>
            <person name="Armitage A.D."/>
            <person name="Lysoe E."/>
            <person name="Nellist C.F."/>
            <person name="Harrison R.J."/>
            <person name="Brurberg M.B."/>
        </authorList>
    </citation>
    <scope>NUCLEOTIDE SEQUENCE [LARGE SCALE GENOMIC DNA]</scope>
    <source>
        <strain evidence="13 14">10300</strain>
    </source>
</reference>
<evidence type="ECO:0000259" key="6">
    <source>
        <dbReference type="PROSITE" id="PS51519"/>
    </source>
</evidence>
<keyword evidence="1" id="KW-0805">Transcription regulation</keyword>
<evidence type="ECO:0000313" key="13">
    <source>
        <dbReference type="EMBL" id="RAW26889.1"/>
    </source>
</evidence>
<evidence type="ECO:0000256" key="4">
    <source>
        <dbReference type="ARBA" id="ARBA00023242"/>
    </source>
</evidence>
<dbReference type="EMBL" id="RCML01000687">
    <property type="protein sequence ID" value="KAG2971091.1"/>
    <property type="molecule type" value="Genomic_DNA"/>
</dbReference>
<dbReference type="Proteomes" id="UP000760860">
    <property type="component" value="Unassembled WGS sequence"/>
</dbReference>
<dbReference type="GO" id="GO:0003677">
    <property type="term" value="F:DNA binding"/>
    <property type="evidence" value="ECO:0007669"/>
    <property type="project" value="UniProtKB-KW"/>
</dbReference>
<dbReference type="EMBL" id="MJFZ01000608">
    <property type="protein sequence ID" value="RAW26889.1"/>
    <property type="molecule type" value="Genomic_DNA"/>
</dbReference>
<evidence type="ECO:0000313" key="9">
    <source>
        <dbReference type="EMBL" id="KAG2923487.1"/>
    </source>
</evidence>
<evidence type="ECO:0000313" key="7">
    <source>
        <dbReference type="EMBL" id="KAG2861585.1"/>
    </source>
</evidence>
<reference evidence="11" key="2">
    <citation type="submission" date="2018-05" db="EMBL/GenBank/DDBJ databases">
        <title>Effector identification in a new, highly contiguous assembly of the strawberry crown rot pathogen Phytophthora cactorum.</title>
        <authorList>
            <person name="Armitage A.D."/>
            <person name="Nellist C.F."/>
            <person name="Bates H."/>
            <person name="Vickerstaff R.J."/>
            <person name="Harrison R.J."/>
        </authorList>
    </citation>
    <scope>NUCLEOTIDE SEQUENCE</scope>
    <source>
        <strain evidence="7">15-7</strain>
        <strain evidence="8">4032</strain>
        <strain evidence="9">4040</strain>
        <strain evidence="10">P415</strain>
        <strain evidence="11">P421</strain>
    </source>
</reference>
<dbReference type="Proteomes" id="UP000774804">
    <property type="component" value="Unassembled WGS sequence"/>
</dbReference>
<dbReference type="PROSITE" id="PS51519">
    <property type="entry name" value="RWP_RK"/>
    <property type="match status" value="1"/>
</dbReference>
<keyword evidence="4" id="KW-0539">Nucleus</keyword>
<dbReference type="Proteomes" id="UP000697107">
    <property type="component" value="Unassembled WGS sequence"/>
</dbReference>
<evidence type="ECO:0000313" key="8">
    <source>
        <dbReference type="EMBL" id="KAG2906605.1"/>
    </source>
</evidence>
<evidence type="ECO:0000256" key="1">
    <source>
        <dbReference type="ARBA" id="ARBA00023015"/>
    </source>
</evidence>
<evidence type="ECO:0000313" key="10">
    <source>
        <dbReference type="EMBL" id="KAG2971091.1"/>
    </source>
</evidence>
<dbReference type="Pfam" id="PF02042">
    <property type="entry name" value="RWP-RK"/>
    <property type="match status" value="1"/>
</dbReference>
<feature type="region of interest" description="Disordered" evidence="5">
    <location>
        <begin position="1"/>
        <end position="22"/>
    </location>
</feature>
<dbReference type="Proteomes" id="UP000688947">
    <property type="component" value="Unassembled WGS sequence"/>
</dbReference>
<organism evidence="13 14">
    <name type="scientific">Phytophthora cactorum</name>
    <dbReference type="NCBI Taxonomy" id="29920"/>
    <lineage>
        <taxon>Eukaryota</taxon>
        <taxon>Sar</taxon>
        <taxon>Stramenopiles</taxon>
        <taxon>Oomycota</taxon>
        <taxon>Peronosporomycetes</taxon>
        <taxon>Peronosporales</taxon>
        <taxon>Peronosporaceae</taxon>
        <taxon>Phytophthora</taxon>
    </lineage>
</organism>
<dbReference type="VEuPathDB" id="FungiDB:PC110_g16709"/>
<gene>
    <name evidence="12" type="ORF">JG687_00012556</name>
    <name evidence="13" type="ORF">PC110_g16709</name>
    <name evidence="7" type="ORF">PC113_g7053</name>
    <name evidence="8" type="ORF">PC115_g14234</name>
    <name evidence="9" type="ORF">PC117_g15725</name>
    <name evidence="10" type="ORF">PC118_g16479</name>
    <name evidence="11" type="ORF">PC129_g6701</name>
</gene>
<keyword evidence="14" id="KW-1185">Reference proteome</keyword>
<dbReference type="EMBL" id="RCMG01000150">
    <property type="protein sequence ID" value="KAG2861585.1"/>
    <property type="molecule type" value="Genomic_DNA"/>
</dbReference>
<proteinExistence type="predicted"/>